<evidence type="ECO:0000313" key="2">
    <source>
        <dbReference type="EMBL" id="SDX69661.1"/>
    </source>
</evidence>
<dbReference type="InterPro" id="IPR039448">
    <property type="entry name" value="Beta_helix"/>
</dbReference>
<dbReference type="InterPro" id="IPR011050">
    <property type="entry name" value="Pectin_lyase_fold/virulence"/>
</dbReference>
<dbReference type="AlphaFoldDB" id="A0A1H3DTG1"/>
<dbReference type="Gene3D" id="2.160.20.10">
    <property type="entry name" value="Single-stranded right-handed beta-helix, Pectin lyase-like"/>
    <property type="match status" value="2"/>
</dbReference>
<dbReference type="PANTHER" id="PTHR36453:SF1">
    <property type="entry name" value="RIGHT HANDED BETA HELIX DOMAIN-CONTAINING PROTEIN"/>
    <property type="match status" value="1"/>
</dbReference>
<dbReference type="EMBL" id="FNNJ01000008">
    <property type="protein sequence ID" value="SDX69661.1"/>
    <property type="molecule type" value="Genomic_DNA"/>
</dbReference>
<dbReference type="InterPro" id="IPR012334">
    <property type="entry name" value="Pectin_lyas_fold"/>
</dbReference>
<feature type="domain" description="Right handed beta helix" evidence="1">
    <location>
        <begin position="329"/>
        <end position="477"/>
    </location>
</feature>
<evidence type="ECO:0000259" key="1">
    <source>
        <dbReference type="Pfam" id="PF13229"/>
    </source>
</evidence>
<proteinExistence type="predicted"/>
<evidence type="ECO:0000313" key="3">
    <source>
        <dbReference type="Proteomes" id="UP000199595"/>
    </source>
</evidence>
<gene>
    <name evidence="2" type="ORF">SAMN05444411_10864</name>
</gene>
<dbReference type="OrthoDB" id="9808066at2"/>
<dbReference type="SUPFAM" id="SSF51126">
    <property type="entry name" value="Pectin lyase-like"/>
    <property type="match status" value="1"/>
</dbReference>
<keyword evidence="3" id="KW-1185">Reference proteome</keyword>
<sequence>MRLTPIYTLLIFSLLVFTVSSCKETNNMQYNVSIKGSDANDGSVDSPFKSIKRAIIETRKNNGEKTILIHPGKYYDVNIKLTDKDNGLVIKAGSEEAPTLFGGVKLTDFKTEDKFIYAEVLNTRNREWDFRIIQVNGDYKERARFPEKGAFTHLNVFDVKWLSSEAGGWERKPTQIEKTTLKYIPEDLNPQIDVNNAELTIYHEWDETLVGLKGHDKENNILKFDNESQHPPGAFAKRNKNAQTYVVWNTKEGMLKPGQWYLDRTRERLYYWPEEGEDVSNIEVVVPKHQNIIFLEPNTKNITIEGLNLSSTTTKLITGGYGANRFEGAISGKKVSNISLKKLIIKNVGGWGIRLNGNNISVEESEIYNCGAGAISFRANNFRIKNNKLHDIGLVYMSAVGIIGGGNNNTISYNEIYNMPYCGINGLGNNSLVEGNVIHNIKTFMQDGGAIYMFGHKNTIVKDNVVLSKLESGIKVYAYYLDEGCENCVVKNNLSYNAAVPVQAHMTRKCTYKNNVFLDKGLQSIAYANSSDMVFEKNILVADSIIFKGPTNTSPQHIKGELGKVMKGYSSAIGIISWKNNIFNSDSKSIRLRQLAQYDAVVEDELTPIEGTIFSNVELKGIETGQLNLTIDSIVKLQGIQLKDFSKAGYRTNLTELINYYY</sequence>
<dbReference type="Proteomes" id="UP000199595">
    <property type="component" value="Unassembled WGS sequence"/>
</dbReference>
<dbReference type="RefSeq" id="WP_090124464.1">
    <property type="nucleotide sequence ID" value="NZ_FNNJ01000008.1"/>
</dbReference>
<name>A0A1H3DTG1_9FLAO</name>
<dbReference type="STRING" id="762486.SAMN05444411_10864"/>
<reference evidence="2 3" key="1">
    <citation type="submission" date="2016-10" db="EMBL/GenBank/DDBJ databases">
        <authorList>
            <person name="de Groot N.N."/>
        </authorList>
    </citation>
    <scope>NUCLEOTIDE SEQUENCE [LARGE SCALE GENOMIC DNA]</scope>
    <source>
        <strain evidence="2 3">DSM 24956</strain>
    </source>
</reference>
<organism evidence="2 3">
    <name type="scientific">Lutibacter oricola</name>
    <dbReference type="NCBI Taxonomy" id="762486"/>
    <lineage>
        <taxon>Bacteria</taxon>
        <taxon>Pseudomonadati</taxon>
        <taxon>Bacteroidota</taxon>
        <taxon>Flavobacteriia</taxon>
        <taxon>Flavobacteriales</taxon>
        <taxon>Flavobacteriaceae</taxon>
        <taxon>Lutibacter</taxon>
    </lineage>
</organism>
<accession>A0A1H3DTG1</accession>
<dbReference type="PANTHER" id="PTHR36453">
    <property type="entry name" value="SECRETED PROTEIN-RELATED"/>
    <property type="match status" value="1"/>
</dbReference>
<dbReference type="PROSITE" id="PS51257">
    <property type="entry name" value="PROKAR_LIPOPROTEIN"/>
    <property type="match status" value="1"/>
</dbReference>
<dbReference type="Pfam" id="PF13229">
    <property type="entry name" value="Beta_helix"/>
    <property type="match status" value="1"/>
</dbReference>
<protein>
    <submittedName>
        <fullName evidence="2">Right handed beta helix region</fullName>
    </submittedName>
</protein>